<feature type="domain" description="EF-hand" evidence="3">
    <location>
        <begin position="61"/>
        <end position="96"/>
    </location>
</feature>
<dbReference type="PROSITE" id="PS50222">
    <property type="entry name" value="EF_HAND_2"/>
    <property type="match status" value="1"/>
</dbReference>
<sequence length="207" mass="21853">MRKHLLILSAATLGLLGTAVAAQPTGPMADKTVTRAEAETKAGEHFAKADVNKDGKLDQADREARKGERFKKMDTDGNGSLSQAEFAAAHQGKGMGKGMSGDHAGMKHDGMKQGGMRHGGKHGMRGGAMGGKMGGGMMMRMADTNNDGAITRAEFVGASLKHFDMTDANKDGSVTPDERKAAMEKMREHMKEMRGKMGARPAPAPAN</sequence>
<dbReference type="EMBL" id="JBBHJY010000006">
    <property type="protein sequence ID" value="MEJ6010716.1"/>
    <property type="molecule type" value="Genomic_DNA"/>
</dbReference>
<dbReference type="Pfam" id="PF13202">
    <property type="entry name" value="EF-hand_5"/>
    <property type="match status" value="3"/>
</dbReference>
<feature type="region of interest" description="Disordered" evidence="1">
    <location>
        <begin position="187"/>
        <end position="207"/>
    </location>
</feature>
<dbReference type="InterPro" id="IPR002048">
    <property type="entry name" value="EF_hand_dom"/>
</dbReference>
<dbReference type="SMART" id="SM00054">
    <property type="entry name" value="EFh"/>
    <property type="match status" value="3"/>
</dbReference>
<dbReference type="RefSeq" id="WP_339967497.1">
    <property type="nucleotide sequence ID" value="NZ_JBBHJY010000006.1"/>
</dbReference>
<evidence type="ECO:0000256" key="2">
    <source>
        <dbReference type="SAM" id="SignalP"/>
    </source>
</evidence>
<dbReference type="PROSITE" id="PS00018">
    <property type="entry name" value="EF_HAND_1"/>
    <property type="match status" value="1"/>
</dbReference>
<dbReference type="Pfam" id="PF13833">
    <property type="entry name" value="EF-hand_8"/>
    <property type="match status" value="1"/>
</dbReference>
<organism evidence="4 5">
    <name type="scientific">Novosphingobium aquae</name>
    <dbReference type="NCBI Taxonomy" id="3133435"/>
    <lineage>
        <taxon>Bacteria</taxon>
        <taxon>Pseudomonadati</taxon>
        <taxon>Pseudomonadota</taxon>
        <taxon>Alphaproteobacteria</taxon>
        <taxon>Sphingomonadales</taxon>
        <taxon>Sphingomonadaceae</taxon>
        <taxon>Novosphingobium</taxon>
    </lineage>
</organism>
<keyword evidence="2" id="KW-0732">Signal</keyword>
<feature type="signal peptide" evidence="2">
    <location>
        <begin position="1"/>
        <end position="21"/>
    </location>
</feature>
<dbReference type="InterPro" id="IPR011992">
    <property type="entry name" value="EF-hand-dom_pair"/>
</dbReference>
<keyword evidence="5" id="KW-1185">Reference proteome</keyword>
<evidence type="ECO:0000313" key="4">
    <source>
        <dbReference type="EMBL" id="MEJ6010716.1"/>
    </source>
</evidence>
<dbReference type="Proteomes" id="UP001379235">
    <property type="component" value="Unassembled WGS sequence"/>
</dbReference>
<comment type="caution">
    <text evidence="4">The sequence shown here is derived from an EMBL/GenBank/DDBJ whole genome shotgun (WGS) entry which is preliminary data.</text>
</comment>
<dbReference type="SUPFAM" id="SSF47473">
    <property type="entry name" value="EF-hand"/>
    <property type="match status" value="1"/>
</dbReference>
<reference evidence="4 5" key="1">
    <citation type="submission" date="2024-03" db="EMBL/GenBank/DDBJ databases">
        <authorList>
            <person name="Jo J.-H."/>
        </authorList>
    </citation>
    <scope>NUCLEOTIDE SEQUENCE [LARGE SCALE GENOMIC DNA]</scope>
    <source>
        <strain evidence="4 5">AS3R-12</strain>
    </source>
</reference>
<dbReference type="Gene3D" id="1.10.238.10">
    <property type="entry name" value="EF-hand"/>
    <property type="match status" value="2"/>
</dbReference>
<gene>
    <name evidence="4" type="ORF">WG900_12405</name>
</gene>
<evidence type="ECO:0000259" key="3">
    <source>
        <dbReference type="PROSITE" id="PS50222"/>
    </source>
</evidence>
<evidence type="ECO:0000256" key="1">
    <source>
        <dbReference type="SAM" id="MobiDB-lite"/>
    </source>
</evidence>
<proteinExistence type="predicted"/>
<protein>
    <submittedName>
        <fullName evidence="4">EF-hand domain-containing protein</fullName>
    </submittedName>
</protein>
<feature type="compositionally biased region" description="Basic and acidic residues" evidence="1">
    <location>
        <begin position="37"/>
        <end position="75"/>
    </location>
</feature>
<name>A0ABU8SAY6_9SPHN</name>
<evidence type="ECO:0000313" key="5">
    <source>
        <dbReference type="Proteomes" id="UP001379235"/>
    </source>
</evidence>
<accession>A0ABU8SAY6</accession>
<dbReference type="InterPro" id="IPR018247">
    <property type="entry name" value="EF_Hand_1_Ca_BS"/>
</dbReference>
<feature type="region of interest" description="Disordered" evidence="1">
    <location>
        <begin position="37"/>
        <end position="125"/>
    </location>
</feature>
<feature type="chain" id="PRO_5047221164" evidence="2">
    <location>
        <begin position="22"/>
        <end position="207"/>
    </location>
</feature>